<protein>
    <recommendedName>
        <fullName evidence="1">Mor transcription activator domain-containing protein</fullName>
    </recommendedName>
</protein>
<dbReference type="PATRIC" id="fig|1400520.3.peg.3031"/>
<name>W6T4L3_9LACO</name>
<comment type="caution">
    <text evidence="2">The sequence shown here is derived from an EMBL/GenBank/DDBJ whole genome shotgun (WGS) entry which is preliminary data.</text>
</comment>
<accession>W6T4L3</accession>
<organism evidence="2 3">
    <name type="scientific">Lactiplantibacillus fabifermentans T30PCM01</name>
    <dbReference type="NCBI Taxonomy" id="1400520"/>
    <lineage>
        <taxon>Bacteria</taxon>
        <taxon>Bacillati</taxon>
        <taxon>Bacillota</taxon>
        <taxon>Bacilli</taxon>
        <taxon>Lactobacillales</taxon>
        <taxon>Lactobacillaceae</taxon>
        <taxon>Lactiplantibacillus</taxon>
    </lineage>
</organism>
<evidence type="ECO:0000313" key="3">
    <source>
        <dbReference type="Proteomes" id="UP000019247"/>
    </source>
</evidence>
<feature type="domain" description="Mor transcription activator" evidence="1">
    <location>
        <begin position="22"/>
        <end position="87"/>
    </location>
</feature>
<evidence type="ECO:0000259" key="1">
    <source>
        <dbReference type="Pfam" id="PF08765"/>
    </source>
</evidence>
<reference evidence="2 3" key="1">
    <citation type="journal article" date="2014" name="Genome Announc.">
        <title>Genome Sequence of Lactobacillus fabifermentans Strain T30PCM01, Isolated from Fermenting Grape Marc.</title>
        <authorList>
            <person name="Treu L."/>
            <person name="Vendramin V."/>
            <person name="Bovo B."/>
            <person name="Giacomini A."/>
            <person name="Corich V."/>
            <person name="Campanaro S."/>
        </authorList>
    </citation>
    <scope>NUCLEOTIDE SEQUENCE [LARGE SCALE GENOMIC DNA]</scope>
    <source>
        <strain evidence="2 3">T30PCM01</strain>
    </source>
</reference>
<evidence type="ECO:0000313" key="2">
    <source>
        <dbReference type="EMBL" id="ETY72834.1"/>
    </source>
</evidence>
<dbReference type="RefSeq" id="WP_033614638.1">
    <property type="nucleotide sequence ID" value="NZ_KK036526.1"/>
</dbReference>
<dbReference type="InterPro" id="IPR009057">
    <property type="entry name" value="Homeodomain-like_sf"/>
</dbReference>
<dbReference type="HOGENOM" id="CLU_141450_2_1_9"/>
<dbReference type="STRING" id="1400520.LFAB_15450"/>
<dbReference type="AlphaFoldDB" id="W6T4L3"/>
<dbReference type="Gene3D" id="1.10.10.60">
    <property type="entry name" value="Homeodomain-like"/>
    <property type="match status" value="1"/>
</dbReference>
<dbReference type="eggNOG" id="COG5566">
    <property type="taxonomic scope" value="Bacteria"/>
</dbReference>
<dbReference type="SUPFAM" id="SSF46689">
    <property type="entry name" value="Homeodomain-like"/>
    <property type="match status" value="1"/>
</dbReference>
<dbReference type="EMBL" id="AWWK01000078">
    <property type="protein sequence ID" value="ETY72834.1"/>
    <property type="molecule type" value="Genomic_DNA"/>
</dbReference>
<dbReference type="OrthoDB" id="2200281at2"/>
<proteinExistence type="predicted"/>
<gene>
    <name evidence="2" type="ORF">LFAB_15450</name>
</gene>
<sequence>MDKRVDVEALHYFYRGLSSLVGVDNMLVIYQHYRGMQMTMPTHLYDREKAADRVVAEYDGHNKQSLARKYGYSQKWVSQVLRAAQTKKGF</sequence>
<dbReference type="Proteomes" id="UP000019247">
    <property type="component" value="Unassembled WGS sequence"/>
</dbReference>
<dbReference type="Pfam" id="PF08765">
    <property type="entry name" value="Mor"/>
    <property type="match status" value="1"/>
</dbReference>
<dbReference type="InterPro" id="IPR014875">
    <property type="entry name" value="Mor_transcription_activator"/>
</dbReference>